<proteinExistence type="predicted"/>
<evidence type="ECO:0000313" key="1">
    <source>
        <dbReference type="EMBL" id="QJY47925.1"/>
    </source>
</evidence>
<protein>
    <submittedName>
        <fullName evidence="1">Uncharacterized protein</fullName>
    </submittedName>
</protein>
<evidence type="ECO:0000313" key="2">
    <source>
        <dbReference type="Proteomes" id="UP000505377"/>
    </source>
</evidence>
<dbReference type="RefSeq" id="WP_172161077.1">
    <property type="nucleotide sequence ID" value="NZ_CP053564.1"/>
</dbReference>
<dbReference type="AlphaFoldDB" id="A0A6M6JKY6"/>
<sequence>MTITATTEITESDTRATRLAVLEAQVCEARDEIRVARLCDDMSLAFDALESLATLMQHTLQELAHLGTETSPR</sequence>
<dbReference type="KEGG" id="pbro:HOP40_20750"/>
<keyword evidence="2" id="KW-1185">Reference proteome</keyword>
<gene>
    <name evidence="1" type="ORF">HOP40_20750</name>
</gene>
<name>A0A6M6JKY6_9PSEU</name>
<dbReference type="EMBL" id="CP053564">
    <property type="protein sequence ID" value="QJY47925.1"/>
    <property type="molecule type" value="Genomic_DNA"/>
</dbReference>
<accession>A0A6M6JKY6</accession>
<reference evidence="1 2" key="1">
    <citation type="submission" date="2020-05" db="EMBL/GenBank/DDBJ databases">
        <authorList>
            <person name="Mo P."/>
        </authorList>
    </citation>
    <scope>NUCLEOTIDE SEQUENCE [LARGE SCALE GENOMIC DNA]</scope>
    <source>
        <strain evidence="1 2">Gen01</strain>
    </source>
</reference>
<organism evidence="1 2">
    <name type="scientific">Pseudonocardia broussonetiae</name>
    <dbReference type="NCBI Taxonomy" id="2736640"/>
    <lineage>
        <taxon>Bacteria</taxon>
        <taxon>Bacillati</taxon>
        <taxon>Actinomycetota</taxon>
        <taxon>Actinomycetes</taxon>
        <taxon>Pseudonocardiales</taxon>
        <taxon>Pseudonocardiaceae</taxon>
        <taxon>Pseudonocardia</taxon>
    </lineage>
</organism>
<dbReference type="Proteomes" id="UP000505377">
    <property type="component" value="Chromosome"/>
</dbReference>